<evidence type="ECO:0000313" key="3">
    <source>
        <dbReference type="EMBL" id="GAA3358233.1"/>
    </source>
</evidence>
<dbReference type="Pfam" id="PF03070">
    <property type="entry name" value="TENA_THI-4"/>
    <property type="match status" value="1"/>
</dbReference>
<keyword evidence="4" id="KW-1185">Reference proteome</keyword>
<evidence type="ECO:0000259" key="2">
    <source>
        <dbReference type="Pfam" id="PF03070"/>
    </source>
</evidence>
<name>A0ABP6RTQ5_9PSEU</name>
<dbReference type="InterPro" id="IPR004305">
    <property type="entry name" value="Thiaminase-2/PQQC"/>
</dbReference>
<dbReference type="InterPro" id="IPR016084">
    <property type="entry name" value="Haem_Oase-like_multi-hlx"/>
</dbReference>
<comment type="pathway">
    <text evidence="1">Cofactor biosynthesis; thiamine diphosphate biosynthesis.</text>
</comment>
<dbReference type="Proteomes" id="UP001500483">
    <property type="component" value="Unassembled WGS sequence"/>
</dbReference>
<protein>
    <recommendedName>
        <fullName evidence="2">Thiaminase-2/PQQC domain-containing protein</fullName>
    </recommendedName>
</protein>
<comment type="caution">
    <text evidence="3">The sequence shown here is derived from an EMBL/GenBank/DDBJ whole genome shotgun (WGS) entry which is preliminary data.</text>
</comment>
<evidence type="ECO:0000256" key="1">
    <source>
        <dbReference type="ARBA" id="ARBA00004948"/>
    </source>
</evidence>
<organism evidence="3 4">
    <name type="scientific">Saccharopolyspora gregorii</name>
    <dbReference type="NCBI Taxonomy" id="33914"/>
    <lineage>
        <taxon>Bacteria</taxon>
        <taxon>Bacillati</taxon>
        <taxon>Actinomycetota</taxon>
        <taxon>Actinomycetes</taxon>
        <taxon>Pseudonocardiales</taxon>
        <taxon>Pseudonocardiaceae</taxon>
        <taxon>Saccharopolyspora</taxon>
    </lineage>
</organism>
<sequence>MGAMTGSARALLDSIHRELAPREGENRLVPLVRDGAAPRSVLAALAAEESRIVPCDWRSFLTLSARAADRPTREFFAGLAAGEGAALGALPKLSAALGWSEQDVADYRPKAGCQAYPAYMSWLALHAEPGDAAVAIVSNFAAFGAYCAEVAQALRSRYGLSDADCEFFDLFGTPVPGADEQAEAAVQAELDAGRITESRAREHARLFQDYELMFWNTLPDELRTAPPNE</sequence>
<dbReference type="SUPFAM" id="SSF48613">
    <property type="entry name" value="Heme oxygenase-like"/>
    <property type="match status" value="1"/>
</dbReference>
<dbReference type="EMBL" id="BAAAYK010000038">
    <property type="protein sequence ID" value="GAA3358233.1"/>
    <property type="molecule type" value="Genomic_DNA"/>
</dbReference>
<reference evidence="4" key="1">
    <citation type="journal article" date="2019" name="Int. J. Syst. Evol. Microbiol.">
        <title>The Global Catalogue of Microorganisms (GCM) 10K type strain sequencing project: providing services to taxonomists for standard genome sequencing and annotation.</title>
        <authorList>
            <consortium name="The Broad Institute Genomics Platform"/>
            <consortium name="The Broad Institute Genome Sequencing Center for Infectious Disease"/>
            <person name="Wu L."/>
            <person name="Ma J."/>
        </authorList>
    </citation>
    <scope>NUCLEOTIDE SEQUENCE [LARGE SCALE GENOMIC DNA]</scope>
    <source>
        <strain evidence="4">JCM 9687</strain>
    </source>
</reference>
<dbReference type="Gene3D" id="1.20.910.10">
    <property type="entry name" value="Heme oxygenase-like"/>
    <property type="match status" value="1"/>
</dbReference>
<gene>
    <name evidence="3" type="ORF">GCM10020366_29510</name>
</gene>
<accession>A0ABP6RTQ5</accession>
<evidence type="ECO:0000313" key="4">
    <source>
        <dbReference type="Proteomes" id="UP001500483"/>
    </source>
</evidence>
<feature type="domain" description="Thiaminase-2/PQQC" evidence="2">
    <location>
        <begin position="31"/>
        <end position="155"/>
    </location>
</feature>
<proteinExistence type="predicted"/>